<proteinExistence type="predicted"/>
<dbReference type="EMBL" id="JBHRRZ010000008">
    <property type="protein sequence ID" value="MFC2947562.1"/>
    <property type="molecule type" value="Genomic_DNA"/>
</dbReference>
<evidence type="ECO:0000313" key="2">
    <source>
        <dbReference type="Proteomes" id="UP001595387"/>
    </source>
</evidence>
<reference evidence="2" key="1">
    <citation type="journal article" date="2019" name="Int. J. Syst. Evol. Microbiol.">
        <title>The Global Catalogue of Microorganisms (GCM) 10K type strain sequencing project: providing services to taxonomists for standard genome sequencing and annotation.</title>
        <authorList>
            <consortium name="The Broad Institute Genomics Platform"/>
            <consortium name="The Broad Institute Genome Sequencing Center for Infectious Disease"/>
            <person name="Wu L."/>
            <person name="Ma J."/>
        </authorList>
    </citation>
    <scope>NUCLEOTIDE SEQUENCE [LARGE SCALE GENOMIC DNA]</scope>
    <source>
        <strain evidence="2">KCTC 13193</strain>
    </source>
</reference>
<dbReference type="RefSeq" id="WP_390303454.1">
    <property type="nucleotide sequence ID" value="NZ_JBHRRZ010000008.1"/>
</dbReference>
<evidence type="ECO:0000313" key="1">
    <source>
        <dbReference type="EMBL" id="MFC2947562.1"/>
    </source>
</evidence>
<organism evidence="1 2">
    <name type="scientific">Virgibacillus sediminis</name>
    <dbReference type="NCBI Taxonomy" id="202260"/>
    <lineage>
        <taxon>Bacteria</taxon>
        <taxon>Bacillati</taxon>
        <taxon>Bacillota</taxon>
        <taxon>Bacilli</taxon>
        <taxon>Bacillales</taxon>
        <taxon>Bacillaceae</taxon>
        <taxon>Virgibacillus</taxon>
    </lineage>
</organism>
<keyword evidence="2" id="KW-1185">Reference proteome</keyword>
<dbReference type="Proteomes" id="UP001595387">
    <property type="component" value="Unassembled WGS sequence"/>
</dbReference>
<accession>A0ABV7A3C1</accession>
<sequence length="47" mass="5630">MSQNRLIDVNELERFLWYLQSKSNGVFERETEQAVKRFLAEIRRDGG</sequence>
<gene>
    <name evidence="1" type="ORF">ACFODW_04250</name>
</gene>
<comment type="caution">
    <text evidence="1">The sequence shown here is derived from an EMBL/GenBank/DDBJ whole genome shotgun (WGS) entry which is preliminary data.</text>
</comment>
<name>A0ABV7A3C1_9BACI</name>
<protein>
    <submittedName>
        <fullName evidence="1">Uncharacterized protein</fullName>
    </submittedName>
</protein>